<feature type="compositionally biased region" description="Low complexity" evidence="2">
    <location>
        <begin position="16"/>
        <end position="26"/>
    </location>
</feature>
<evidence type="ECO:0000256" key="1">
    <source>
        <dbReference type="SAM" id="Coils"/>
    </source>
</evidence>
<feature type="compositionally biased region" description="Polar residues" evidence="2">
    <location>
        <begin position="253"/>
        <end position="268"/>
    </location>
</feature>
<gene>
    <name evidence="3" type="ORF">PENTCL1PPCAC_11569</name>
</gene>
<dbReference type="InterPro" id="IPR040370">
    <property type="entry name" value="CCDC74A/CCDC74B/CCDC92"/>
</dbReference>
<feature type="compositionally biased region" description="Low complexity" evidence="2">
    <location>
        <begin position="269"/>
        <end position="278"/>
    </location>
</feature>
<feature type="compositionally biased region" description="Polar residues" evidence="2">
    <location>
        <begin position="226"/>
        <end position="237"/>
    </location>
</feature>
<evidence type="ECO:0000313" key="4">
    <source>
        <dbReference type="Proteomes" id="UP001432027"/>
    </source>
</evidence>
<sequence>TALMSTAVVKRGGGVTSPSTSTSVHSCGFQQKSVDDQILEERVKKEEEEEERREREVSPPPCFLISEETLQKRLQDALRERDAQWMKHEKAQICFLQRESGNMLRGLHSEIERLSGKLRESRRLLDVGHCSSEKEMADRLEEKERQIEELEAALQEKEEKLMEIERRVSTTMERMNDQINIQADRIRQLNGELQDRTQSLAQLTSQLRSYRLKEAMTLAQQRRRVSNVSGGASSPLVSPSSPHRSFPPFSTYPGGSQSARIPSREQQPSVISLSSSSSNNIDEKPRSSKPRIRSNSSFAHPSQ</sequence>
<feature type="region of interest" description="Disordered" evidence="2">
    <location>
        <begin position="221"/>
        <end position="303"/>
    </location>
</feature>
<dbReference type="PANTHER" id="PTHR14882">
    <property type="entry name" value="COILED-COIL DOMAIN-CONTAINING 74A"/>
    <property type="match status" value="1"/>
</dbReference>
<reference evidence="3" key="1">
    <citation type="submission" date="2023-10" db="EMBL/GenBank/DDBJ databases">
        <title>Genome assembly of Pristionchus species.</title>
        <authorList>
            <person name="Yoshida K."/>
            <person name="Sommer R.J."/>
        </authorList>
    </citation>
    <scope>NUCLEOTIDE SEQUENCE</scope>
    <source>
        <strain evidence="3">RS0144</strain>
    </source>
</reference>
<feature type="compositionally biased region" description="Basic and acidic residues" evidence="2">
    <location>
        <begin position="33"/>
        <end position="57"/>
    </location>
</feature>
<feature type="compositionally biased region" description="Polar residues" evidence="2">
    <location>
        <begin position="293"/>
        <end position="303"/>
    </location>
</feature>
<protein>
    <submittedName>
        <fullName evidence="3">Uncharacterized protein</fullName>
    </submittedName>
</protein>
<evidence type="ECO:0000256" key="2">
    <source>
        <dbReference type="SAM" id="MobiDB-lite"/>
    </source>
</evidence>
<keyword evidence="4" id="KW-1185">Reference proteome</keyword>
<proteinExistence type="predicted"/>
<feature type="compositionally biased region" description="Low complexity" evidence="2">
    <location>
        <begin position="238"/>
        <end position="249"/>
    </location>
</feature>
<dbReference type="EMBL" id="BTSX01000003">
    <property type="protein sequence ID" value="GMS89394.1"/>
    <property type="molecule type" value="Genomic_DNA"/>
</dbReference>
<comment type="caution">
    <text evidence="3">The sequence shown here is derived from an EMBL/GenBank/DDBJ whole genome shotgun (WGS) entry which is preliminary data.</text>
</comment>
<dbReference type="PANTHER" id="PTHR14882:SF1">
    <property type="entry name" value="CCDC92 DOMAIN-CONTAINING PROTEIN"/>
    <property type="match status" value="1"/>
</dbReference>
<organism evidence="3 4">
    <name type="scientific">Pristionchus entomophagus</name>
    <dbReference type="NCBI Taxonomy" id="358040"/>
    <lineage>
        <taxon>Eukaryota</taxon>
        <taxon>Metazoa</taxon>
        <taxon>Ecdysozoa</taxon>
        <taxon>Nematoda</taxon>
        <taxon>Chromadorea</taxon>
        <taxon>Rhabditida</taxon>
        <taxon>Rhabditina</taxon>
        <taxon>Diplogasteromorpha</taxon>
        <taxon>Diplogasteroidea</taxon>
        <taxon>Neodiplogasteridae</taxon>
        <taxon>Pristionchus</taxon>
    </lineage>
</organism>
<feature type="coiled-coil region" evidence="1">
    <location>
        <begin position="130"/>
        <end position="206"/>
    </location>
</feature>
<accession>A0AAV5T9T8</accession>
<keyword evidence="1" id="KW-0175">Coiled coil</keyword>
<feature type="non-terminal residue" evidence="3">
    <location>
        <position position="1"/>
    </location>
</feature>
<feature type="region of interest" description="Disordered" evidence="2">
    <location>
        <begin position="1"/>
        <end position="59"/>
    </location>
</feature>
<dbReference type="Proteomes" id="UP001432027">
    <property type="component" value="Unassembled WGS sequence"/>
</dbReference>
<dbReference type="AlphaFoldDB" id="A0AAV5T9T8"/>
<name>A0AAV5T9T8_9BILA</name>
<evidence type="ECO:0000313" key="3">
    <source>
        <dbReference type="EMBL" id="GMS89394.1"/>
    </source>
</evidence>